<keyword evidence="6" id="KW-1185">Reference proteome</keyword>
<gene>
    <name evidence="5" type="ORF">I0Q91_00470</name>
</gene>
<dbReference type="GO" id="GO:0016787">
    <property type="term" value="F:hydrolase activity"/>
    <property type="evidence" value="ECO:0007669"/>
    <property type="project" value="UniProtKB-KW"/>
</dbReference>
<dbReference type="Pfam" id="PF07687">
    <property type="entry name" value="M20_dimer"/>
    <property type="match status" value="1"/>
</dbReference>
<dbReference type="Proteomes" id="UP000621436">
    <property type="component" value="Unassembled WGS sequence"/>
</dbReference>
<dbReference type="InterPro" id="IPR002933">
    <property type="entry name" value="Peptidase_M20"/>
</dbReference>
<dbReference type="SUPFAM" id="SSF53187">
    <property type="entry name" value="Zn-dependent exopeptidases"/>
    <property type="match status" value="1"/>
</dbReference>
<evidence type="ECO:0000256" key="1">
    <source>
        <dbReference type="ARBA" id="ARBA00022723"/>
    </source>
</evidence>
<evidence type="ECO:0000313" key="6">
    <source>
        <dbReference type="Proteomes" id="UP000621436"/>
    </source>
</evidence>
<dbReference type="AlphaFoldDB" id="A0A931F7I8"/>
<proteinExistence type="predicted"/>
<reference evidence="5" key="1">
    <citation type="submission" date="2020-11" db="EMBL/GenBank/DDBJ databases">
        <title>Halonatronomonas betainensis gen. nov., sp. nov. a novel haloalkaliphilic representative of the family Halanaerobiacae capable of betaine degradation.</title>
        <authorList>
            <person name="Boltyanskaya Y."/>
            <person name="Kevbrin V."/>
            <person name="Detkova E."/>
            <person name="Grouzdev D.S."/>
            <person name="Koziaeva V."/>
            <person name="Zhilina T."/>
        </authorList>
    </citation>
    <scope>NUCLEOTIDE SEQUENCE</scope>
    <source>
        <strain evidence="5">Z-7014</strain>
    </source>
</reference>
<dbReference type="Gene3D" id="3.40.630.10">
    <property type="entry name" value="Zn peptidases"/>
    <property type="match status" value="1"/>
</dbReference>
<dbReference type="RefSeq" id="WP_270452173.1">
    <property type="nucleotide sequence ID" value="NZ_JADPIE010000001.1"/>
</dbReference>
<feature type="active site" evidence="3">
    <location>
        <position position="84"/>
    </location>
</feature>
<organism evidence="5 6">
    <name type="scientific">Halonatronomonas betaini</name>
    <dbReference type="NCBI Taxonomy" id="2778430"/>
    <lineage>
        <taxon>Bacteria</taxon>
        <taxon>Bacillati</taxon>
        <taxon>Bacillota</taxon>
        <taxon>Clostridia</taxon>
        <taxon>Halanaerobiales</taxon>
        <taxon>Halarsenatibacteraceae</taxon>
        <taxon>Halonatronomonas</taxon>
    </lineage>
</organism>
<dbReference type="PIRSF" id="PIRSF037238">
    <property type="entry name" value="Carboxypeptidase_G2"/>
    <property type="match status" value="1"/>
</dbReference>
<keyword evidence="2" id="KW-0378">Hydrolase</keyword>
<evidence type="ECO:0000259" key="4">
    <source>
        <dbReference type="Pfam" id="PF07687"/>
    </source>
</evidence>
<dbReference type="SUPFAM" id="SSF55031">
    <property type="entry name" value="Bacterial exopeptidase dimerisation domain"/>
    <property type="match status" value="1"/>
</dbReference>
<dbReference type="Pfam" id="PF01546">
    <property type="entry name" value="Peptidase_M20"/>
    <property type="match status" value="1"/>
</dbReference>
<dbReference type="PANTHER" id="PTHR43808:SF9">
    <property type="entry name" value="BLL0789 PROTEIN"/>
    <property type="match status" value="1"/>
</dbReference>
<dbReference type="InterPro" id="IPR011650">
    <property type="entry name" value="Peptidase_M20_dimer"/>
</dbReference>
<dbReference type="InterPro" id="IPR036264">
    <property type="entry name" value="Bact_exopeptidase_dim_dom"/>
</dbReference>
<comment type="caution">
    <text evidence="5">The sequence shown here is derived from an EMBL/GenBank/DDBJ whole genome shotgun (WGS) entry which is preliminary data.</text>
</comment>
<sequence length="384" mass="41382">MKNIFQQIAAREDEMIKELEQLVNIDSGSYTKAGIDKIISKYDDIYTGLGFETEIKENDENGNNLIARRTGELDGSWLFLGHVDTVFPEGTAEKRPFKLDREADRAYGPGVCDMKSGVVILKNVLETLITSGTELPDLVVLLNGDEEIGSPTSRELIEDAAREVTACFVLEPGRQGGELVIARKGVGIYELIVSGQAAHAGSNHQDGVSAIEELTYKIQDVHKLTDYEQGITLNVGVIAGGERPNIVADNARAEIDLRIVKAEQAEEIEKQLKAIAAKEYLPGAKTILKGGLNRPPMEPSQQSEQFFNIFAEAGKSLGLELEEKLTGGASDGNFVSGLGVPTLDALGAVGGGNHSDQEYIELSTLVERAQILAGGLTELASKLD</sequence>
<keyword evidence="1" id="KW-0479">Metal-binding</keyword>
<protein>
    <submittedName>
        <fullName evidence="5">M20 family metallopeptidase</fullName>
    </submittedName>
</protein>
<evidence type="ECO:0000313" key="5">
    <source>
        <dbReference type="EMBL" id="MBF8435538.1"/>
    </source>
</evidence>
<evidence type="ECO:0000256" key="2">
    <source>
        <dbReference type="ARBA" id="ARBA00022801"/>
    </source>
</evidence>
<dbReference type="Gene3D" id="3.30.70.360">
    <property type="match status" value="1"/>
</dbReference>
<dbReference type="EMBL" id="JADPIE010000001">
    <property type="protein sequence ID" value="MBF8435538.1"/>
    <property type="molecule type" value="Genomic_DNA"/>
</dbReference>
<feature type="active site" description="Proton acceptor" evidence="3">
    <location>
        <position position="146"/>
    </location>
</feature>
<name>A0A931F7I8_9FIRM</name>
<dbReference type="InterPro" id="IPR050072">
    <property type="entry name" value="Peptidase_M20A"/>
</dbReference>
<dbReference type="InterPro" id="IPR017150">
    <property type="entry name" value="Pept_M20_glutamate_carboxypep"/>
</dbReference>
<accession>A0A931F7I8</accession>
<dbReference type="PANTHER" id="PTHR43808">
    <property type="entry name" value="ACETYLORNITHINE DEACETYLASE"/>
    <property type="match status" value="1"/>
</dbReference>
<dbReference type="CDD" id="cd03885">
    <property type="entry name" value="M20_CPDG2"/>
    <property type="match status" value="1"/>
</dbReference>
<dbReference type="GO" id="GO:0046872">
    <property type="term" value="F:metal ion binding"/>
    <property type="evidence" value="ECO:0007669"/>
    <property type="project" value="UniProtKB-KW"/>
</dbReference>
<feature type="domain" description="Peptidase M20 dimerisation" evidence="4">
    <location>
        <begin position="181"/>
        <end position="282"/>
    </location>
</feature>
<evidence type="ECO:0000256" key="3">
    <source>
        <dbReference type="PIRSR" id="PIRSR037238-1"/>
    </source>
</evidence>